<feature type="domain" description="KIB1-4 beta-propeller" evidence="1">
    <location>
        <begin position="37"/>
        <end position="87"/>
    </location>
</feature>
<reference evidence="2 3" key="1">
    <citation type="submission" date="2022-03" db="EMBL/GenBank/DDBJ databases">
        <authorList>
            <person name="Nunn A."/>
            <person name="Chopra R."/>
            <person name="Nunn A."/>
            <person name="Contreras Garrido A."/>
        </authorList>
    </citation>
    <scope>NUCLEOTIDE SEQUENCE [LARGE SCALE GENOMIC DNA]</scope>
</reference>
<protein>
    <recommendedName>
        <fullName evidence="1">KIB1-4 beta-propeller domain-containing protein</fullName>
    </recommendedName>
</protein>
<organism evidence="2 3">
    <name type="scientific">Thlaspi arvense</name>
    <name type="common">Field penny-cress</name>
    <dbReference type="NCBI Taxonomy" id="13288"/>
    <lineage>
        <taxon>Eukaryota</taxon>
        <taxon>Viridiplantae</taxon>
        <taxon>Streptophyta</taxon>
        <taxon>Embryophyta</taxon>
        <taxon>Tracheophyta</taxon>
        <taxon>Spermatophyta</taxon>
        <taxon>Magnoliopsida</taxon>
        <taxon>eudicotyledons</taxon>
        <taxon>Gunneridae</taxon>
        <taxon>Pentapetalae</taxon>
        <taxon>rosids</taxon>
        <taxon>malvids</taxon>
        <taxon>Brassicales</taxon>
        <taxon>Brassicaceae</taxon>
        <taxon>Thlaspideae</taxon>
        <taxon>Thlaspi</taxon>
    </lineage>
</organism>
<dbReference type="Pfam" id="PF03478">
    <property type="entry name" value="Beta-prop_KIB1-4"/>
    <property type="match status" value="1"/>
</dbReference>
<sequence length="124" mass="14045">MVFKESKLYVLSELQRITVYDFSGGDSPMECAISGQSSKWSILKSLGEEALLMDQGITVAAKDGVLKNCIYYSNDQLYRRIGSRLKNDYNVICVCNIQTKKQVQVFPHLTASDARWFFPTFSAK</sequence>
<dbReference type="EMBL" id="OU466859">
    <property type="protein sequence ID" value="CAH2055185.1"/>
    <property type="molecule type" value="Genomic_DNA"/>
</dbReference>
<evidence type="ECO:0000313" key="3">
    <source>
        <dbReference type="Proteomes" id="UP000836841"/>
    </source>
</evidence>
<name>A0AAU9S2L9_THLAR</name>
<dbReference type="AlphaFoldDB" id="A0AAU9S2L9"/>
<dbReference type="Proteomes" id="UP000836841">
    <property type="component" value="Chromosome 3"/>
</dbReference>
<gene>
    <name evidence="2" type="ORF">TAV2_LOCUS11479</name>
</gene>
<evidence type="ECO:0000313" key="2">
    <source>
        <dbReference type="EMBL" id="CAH2055185.1"/>
    </source>
</evidence>
<keyword evidence="3" id="KW-1185">Reference proteome</keyword>
<evidence type="ECO:0000259" key="1">
    <source>
        <dbReference type="Pfam" id="PF03478"/>
    </source>
</evidence>
<accession>A0AAU9S2L9</accession>
<proteinExistence type="predicted"/>
<dbReference type="InterPro" id="IPR005174">
    <property type="entry name" value="KIB1-4_b-propeller"/>
</dbReference>